<dbReference type="EMBL" id="ADLT01000065">
    <property type="protein sequence ID" value="EHO62190.1"/>
    <property type="molecule type" value="Genomic_DNA"/>
</dbReference>
<keyword evidence="2" id="KW-1185">Reference proteome</keyword>
<dbReference type="STRING" id="742743.HMPREF9453_01908"/>
<dbReference type="AlphaFoldDB" id="H1D2S0"/>
<dbReference type="HOGENOM" id="CLU_2878606_0_0_9"/>
<gene>
    <name evidence="1" type="ORF">HMPREF9453_01908</name>
</gene>
<comment type="caution">
    <text evidence="1">The sequence shown here is derived from an EMBL/GenBank/DDBJ whole genome shotgun (WGS) entry which is preliminary data.</text>
</comment>
<name>H1D2S0_9FIRM</name>
<organism evidence="1 2">
    <name type="scientific">Dialister succinatiphilus YIT 11850</name>
    <dbReference type="NCBI Taxonomy" id="742743"/>
    <lineage>
        <taxon>Bacteria</taxon>
        <taxon>Bacillati</taxon>
        <taxon>Bacillota</taxon>
        <taxon>Negativicutes</taxon>
        <taxon>Veillonellales</taxon>
        <taxon>Veillonellaceae</taxon>
        <taxon>Dialister</taxon>
    </lineage>
</organism>
<dbReference type="RefSeq" id="WP_008860402.1">
    <property type="nucleotide sequence ID" value="NZ_JH591189.1"/>
</dbReference>
<reference evidence="1 2" key="1">
    <citation type="submission" date="2011-11" db="EMBL/GenBank/DDBJ databases">
        <title>The Genome Sequence of Dialister succinatiphilus YIT 11850.</title>
        <authorList>
            <consortium name="The Broad Institute Genome Sequencing Platform"/>
            <person name="Earl A."/>
            <person name="Ward D."/>
            <person name="Feldgarden M."/>
            <person name="Gevers D."/>
            <person name="Morotomi M."/>
            <person name="Young S.K."/>
            <person name="Zeng Q."/>
            <person name="Gargeya S."/>
            <person name="Fitzgerald M."/>
            <person name="Haas B."/>
            <person name="Abouelleil A."/>
            <person name="Alvarado L."/>
            <person name="Arachchi H.M."/>
            <person name="Berlin A."/>
            <person name="Brown A."/>
            <person name="Chapman S.B."/>
            <person name="Dunbar C."/>
            <person name="Gearin G."/>
            <person name="Goldberg J."/>
            <person name="Griggs A."/>
            <person name="Gujja S."/>
            <person name="Heiman D."/>
            <person name="Howarth C."/>
            <person name="Lui A."/>
            <person name="MacDonald P.J.P."/>
            <person name="Montmayeur A."/>
            <person name="Murphy C."/>
            <person name="Neiman D."/>
            <person name="Pearson M."/>
            <person name="Priest M."/>
            <person name="Roberts A."/>
            <person name="Saif S."/>
            <person name="Shea T."/>
            <person name="Sisk P."/>
            <person name="Stolte C."/>
            <person name="Sykes S."/>
            <person name="Wortman J."/>
            <person name="Nusbaum C."/>
            <person name="Birren B."/>
        </authorList>
    </citation>
    <scope>NUCLEOTIDE SEQUENCE [LARGE SCALE GENOMIC DNA]</scope>
    <source>
        <strain evidence="1 2">YIT 11850</strain>
    </source>
</reference>
<proteinExistence type="predicted"/>
<sequence>MRKDELDIAYELFKLEEELNASDSELNDKFKLCKRYVQLKRQLEEVKKSSNSNLQSNTMKCIE</sequence>
<evidence type="ECO:0000313" key="1">
    <source>
        <dbReference type="EMBL" id="EHO62190.1"/>
    </source>
</evidence>
<dbReference type="Proteomes" id="UP000003277">
    <property type="component" value="Unassembled WGS sequence"/>
</dbReference>
<protein>
    <submittedName>
        <fullName evidence="1">Uncharacterized protein</fullName>
    </submittedName>
</protein>
<evidence type="ECO:0000313" key="2">
    <source>
        <dbReference type="Proteomes" id="UP000003277"/>
    </source>
</evidence>
<accession>H1D2S0</accession>